<protein>
    <submittedName>
        <fullName evidence="1">Uncharacterized protein</fullName>
    </submittedName>
</protein>
<proteinExistence type="predicted"/>
<dbReference type="Proteomes" id="UP000324800">
    <property type="component" value="Unassembled WGS sequence"/>
</dbReference>
<gene>
    <name evidence="1" type="ORF">EZS28_046953</name>
</gene>
<sequence length="167" mass="18680">MKAGTYEESEIKVISERITMKGEDIGNITIQNKDSSCILSIETDNIFFISGGGLRLERCQFINISNASVIKADISDTFSDLIFRDCKFNQFINTLEGSIVVTNSMVNDPIISKMDGTIQMENKIKSYSFGGCTGNASSESISIIRRLKVDNHYLHYKLDKEPGKKMD</sequence>
<name>A0A5J4TID1_9EUKA</name>
<dbReference type="SUPFAM" id="SSF51126">
    <property type="entry name" value="Pectin lyase-like"/>
    <property type="match status" value="1"/>
</dbReference>
<organism evidence="1 2">
    <name type="scientific">Streblomastix strix</name>
    <dbReference type="NCBI Taxonomy" id="222440"/>
    <lineage>
        <taxon>Eukaryota</taxon>
        <taxon>Metamonada</taxon>
        <taxon>Preaxostyla</taxon>
        <taxon>Oxymonadida</taxon>
        <taxon>Streblomastigidae</taxon>
        <taxon>Streblomastix</taxon>
    </lineage>
</organism>
<comment type="caution">
    <text evidence="1">The sequence shown here is derived from an EMBL/GenBank/DDBJ whole genome shotgun (WGS) entry which is preliminary data.</text>
</comment>
<dbReference type="InterPro" id="IPR011050">
    <property type="entry name" value="Pectin_lyase_fold/virulence"/>
</dbReference>
<accession>A0A5J4TID1</accession>
<dbReference type="EMBL" id="SNRW01031291">
    <property type="protein sequence ID" value="KAA6357520.1"/>
    <property type="molecule type" value="Genomic_DNA"/>
</dbReference>
<reference evidence="1 2" key="1">
    <citation type="submission" date="2019-03" db="EMBL/GenBank/DDBJ databases">
        <title>Single cell metagenomics reveals metabolic interactions within the superorganism composed of flagellate Streblomastix strix and complex community of Bacteroidetes bacteria on its surface.</title>
        <authorList>
            <person name="Treitli S.C."/>
            <person name="Kolisko M."/>
            <person name="Husnik F."/>
            <person name="Keeling P."/>
            <person name="Hampl V."/>
        </authorList>
    </citation>
    <scope>NUCLEOTIDE SEQUENCE [LARGE SCALE GENOMIC DNA]</scope>
    <source>
        <strain evidence="1">ST1C</strain>
    </source>
</reference>
<dbReference type="AlphaFoldDB" id="A0A5J4TID1"/>
<evidence type="ECO:0000313" key="2">
    <source>
        <dbReference type="Proteomes" id="UP000324800"/>
    </source>
</evidence>
<evidence type="ECO:0000313" key="1">
    <source>
        <dbReference type="EMBL" id="KAA6357520.1"/>
    </source>
</evidence>